<feature type="domain" description="N-acetyltransferase" evidence="3">
    <location>
        <begin position="12"/>
        <end position="163"/>
    </location>
</feature>
<feature type="domain" description="N-acetyltransferase" evidence="3">
    <location>
        <begin position="162"/>
        <end position="291"/>
    </location>
</feature>
<reference evidence="5" key="1">
    <citation type="journal article" date="2008" name="PLoS ONE">
        <title>Survival in nuclear waste, extreme resistance, and potential applications gleaned from the genome sequence of Kineococcus radiotolerans SRS30216.</title>
        <authorList>
            <person name="Bagwell C.E."/>
            <person name="Bhat S."/>
            <person name="Hawkins G.M."/>
            <person name="Smith B.W."/>
            <person name="Biswas T."/>
            <person name="Hoover T.R."/>
            <person name="Saunders E."/>
            <person name="Han C.S."/>
            <person name="Tsodikov O.V."/>
            <person name="Shimkets L.J."/>
        </authorList>
    </citation>
    <scope>NUCLEOTIDE SEQUENCE [LARGE SCALE GENOMIC DNA]</scope>
    <source>
        <strain evidence="5">ATCC BAA-149 / DSM 14245 / SRS30216</strain>
    </source>
</reference>
<gene>
    <name evidence="4" type="ordered locus">Krad_4103</name>
</gene>
<evidence type="ECO:0000256" key="2">
    <source>
        <dbReference type="ARBA" id="ARBA00023315"/>
    </source>
</evidence>
<dbReference type="InterPro" id="IPR050832">
    <property type="entry name" value="Bact_Acetyltransf"/>
</dbReference>
<dbReference type="AlphaFoldDB" id="A6WFH7"/>
<evidence type="ECO:0000256" key="1">
    <source>
        <dbReference type="ARBA" id="ARBA00022679"/>
    </source>
</evidence>
<dbReference type="Gene3D" id="3.40.630.30">
    <property type="match status" value="2"/>
</dbReference>
<dbReference type="Pfam" id="PF00583">
    <property type="entry name" value="Acetyltransf_1"/>
    <property type="match status" value="2"/>
</dbReference>
<dbReference type="EMBL" id="CP000750">
    <property type="protein sequence ID" value="ABS05566.1"/>
    <property type="molecule type" value="Genomic_DNA"/>
</dbReference>
<keyword evidence="2" id="KW-0012">Acyltransferase</keyword>
<dbReference type="HOGENOM" id="CLU_070012_1_1_11"/>
<dbReference type="STRING" id="266940.Krad_4103"/>
<accession>A6WFH7</accession>
<dbReference type="PANTHER" id="PTHR43877">
    <property type="entry name" value="AMINOALKYLPHOSPHONATE N-ACETYLTRANSFERASE-RELATED-RELATED"/>
    <property type="match status" value="1"/>
</dbReference>
<dbReference type="CDD" id="cd04301">
    <property type="entry name" value="NAT_SF"/>
    <property type="match status" value="2"/>
</dbReference>
<dbReference type="InterPro" id="IPR016181">
    <property type="entry name" value="Acyl_CoA_acyltransferase"/>
</dbReference>
<evidence type="ECO:0000313" key="4">
    <source>
        <dbReference type="EMBL" id="ABS05566.1"/>
    </source>
</evidence>
<dbReference type="SUPFAM" id="SSF55729">
    <property type="entry name" value="Acyl-CoA N-acyltransferases (Nat)"/>
    <property type="match status" value="2"/>
</dbReference>
<dbReference type="eggNOG" id="COG0456">
    <property type="taxonomic scope" value="Bacteria"/>
</dbReference>
<sequence length="291" mass="30520">MTREVPGWSDAPVLEPRTRLSDADLRAVADLVRRVVAHDGGRLKIDWEDLRHRSGERTDDLLWVEGGRVVGFAALDVHGGPAVEIAGAVDPAARGRGIGSALLAAAVEACRERGAEQALLIVPRSSGAGHHLARRLGAPLAHSEHALRLDRAPGAGPEDPRTTLRAATDDDVPVLTALLGAAFGSEPGHLLPGTGSGRTLVVEHDGEPVGTVRLTLDDGVGGVYGFAVDPRAQGRGIGRDVLRRVCRELLGDGARAVGLEVAVDNPRALGLYTSLGFTPVTTEDYYDLPLG</sequence>
<dbReference type="GO" id="GO:0016747">
    <property type="term" value="F:acyltransferase activity, transferring groups other than amino-acyl groups"/>
    <property type="evidence" value="ECO:0007669"/>
    <property type="project" value="InterPro"/>
</dbReference>
<dbReference type="PANTHER" id="PTHR43877:SF2">
    <property type="entry name" value="AMINOALKYLPHOSPHONATE N-ACETYLTRANSFERASE-RELATED"/>
    <property type="match status" value="1"/>
</dbReference>
<dbReference type="Proteomes" id="UP000001116">
    <property type="component" value="Chromosome"/>
</dbReference>
<keyword evidence="5" id="KW-1185">Reference proteome</keyword>
<keyword evidence="1" id="KW-0808">Transferase</keyword>
<name>A6WFH7_KINRD</name>
<dbReference type="PROSITE" id="PS51186">
    <property type="entry name" value="GNAT"/>
    <property type="match status" value="2"/>
</dbReference>
<proteinExistence type="predicted"/>
<protein>
    <submittedName>
        <fullName evidence="4">GCN5-related N-acetyltransferase</fullName>
    </submittedName>
</protein>
<dbReference type="InterPro" id="IPR000182">
    <property type="entry name" value="GNAT_dom"/>
</dbReference>
<evidence type="ECO:0000313" key="5">
    <source>
        <dbReference type="Proteomes" id="UP000001116"/>
    </source>
</evidence>
<dbReference type="KEGG" id="kra:Krad_4103"/>
<evidence type="ECO:0000259" key="3">
    <source>
        <dbReference type="PROSITE" id="PS51186"/>
    </source>
</evidence>
<organism evidence="4 5">
    <name type="scientific">Kineococcus radiotolerans (strain ATCC BAA-149 / DSM 14245 / SRS30216)</name>
    <dbReference type="NCBI Taxonomy" id="266940"/>
    <lineage>
        <taxon>Bacteria</taxon>
        <taxon>Bacillati</taxon>
        <taxon>Actinomycetota</taxon>
        <taxon>Actinomycetes</taxon>
        <taxon>Kineosporiales</taxon>
        <taxon>Kineosporiaceae</taxon>
        <taxon>Kineococcus</taxon>
    </lineage>
</organism>